<protein>
    <recommendedName>
        <fullName evidence="2">Ig-like domain-containing protein</fullName>
    </recommendedName>
</protein>
<evidence type="ECO:0000259" key="2">
    <source>
        <dbReference type="PROSITE" id="PS50835"/>
    </source>
</evidence>
<reference evidence="3" key="1">
    <citation type="submission" date="2025-08" db="UniProtKB">
        <authorList>
            <consortium name="Ensembl"/>
        </authorList>
    </citation>
    <scope>IDENTIFICATION</scope>
</reference>
<keyword evidence="4" id="KW-1185">Reference proteome</keyword>
<feature type="region of interest" description="Disordered" evidence="1">
    <location>
        <begin position="99"/>
        <end position="118"/>
    </location>
</feature>
<feature type="compositionally biased region" description="Low complexity" evidence="1">
    <location>
        <begin position="108"/>
        <end position="118"/>
    </location>
</feature>
<evidence type="ECO:0000313" key="3">
    <source>
        <dbReference type="Ensembl" id="ENSCCEP00000003820.1"/>
    </source>
</evidence>
<dbReference type="Pfam" id="PF07654">
    <property type="entry name" value="C1-set"/>
    <property type="match status" value="1"/>
</dbReference>
<evidence type="ECO:0000313" key="4">
    <source>
        <dbReference type="Proteomes" id="UP000694410"/>
    </source>
</evidence>
<dbReference type="InterPro" id="IPR013783">
    <property type="entry name" value="Ig-like_fold"/>
</dbReference>
<sequence length="118" mass="12371">PPPQVGPSNPVYPPTVEVFQTCGDHGLVELLCLVGGFAPPTLSLTWLVDGIPLVGHAHTEKATPDQAPGTFRVTSRLNVTTAEWREQSISCQVEHAASGSFQEVTARSCSGEEGSSGS</sequence>
<dbReference type="SUPFAM" id="SSF48726">
    <property type="entry name" value="Immunoglobulin"/>
    <property type="match status" value="1"/>
</dbReference>
<feature type="domain" description="Ig-like" evidence="2">
    <location>
        <begin position="7"/>
        <end position="107"/>
    </location>
</feature>
<dbReference type="InterPro" id="IPR007110">
    <property type="entry name" value="Ig-like_dom"/>
</dbReference>
<dbReference type="PROSITE" id="PS50835">
    <property type="entry name" value="IG_LIKE"/>
    <property type="match status" value="1"/>
</dbReference>
<dbReference type="Gene3D" id="2.60.40.10">
    <property type="entry name" value="Immunoglobulins"/>
    <property type="match status" value="1"/>
</dbReference>
<proteinExistence type="predicted"/>
<dbReference type="Ensembl" id="ENSCCET00000006365.1">
    <property type="protein sequence ID" value="ENSCCEP00000003820.1"/>
    <property type="gene ID" value="ENSCCEG00000004265.1"/>
</dbReference>
<dbReference type="PANTHER" id="PTHR19944">
    <property type="entry name" value="MHC CLASS II-RELATED"/>
    <property type="match status" value="1"/>
</dbReference>
<organism evidence="3 4">
    <name type="scientific">Cyanistes caeruleus</name>
    <name type="common">Eurasian blue tit</name>
    <name type="synonym">Parus caeruleus</name>
    <dbReference type="NCBI Taxonomy" id="156563"/>
    <lineage>
        <taxon>Eukaryota</taxon>
        <taxon>Metazoa</taxon>
        <taxon>Chordata</taxon>
        <taxon>Craniata</taxon>
        <taxon>Vertebrata</taxon>
        <taxon>Euteleostomi</taxon>
        <taxon>Archelosauria</taxon>
        <taxon>Archosauria</taxon>
        <taxon>Dinosauria</taxon>
        <taxon>Saurischia</taxon>
        <taxon>Theropoda</taxon>
        <taxon>Coelurosauria</taxon>
        <taxon>Aves</taxon>
        <taxon>Neognathae</taxon>
        <taxon>Neoaves</taxon>
        <taxon>Telluraves</taxon>
        <taxon>Australaves</taxon>
        <taxon>Passeriformes</taxon>
        <taxon>Paridae</taxon>
        <taxon>Cyanistes</taxon>
    </lineage>
</organism>
<dbReference type="SMART" id="SM00407">
    <property type="entry name" value="IGc1"/>
    <property type="match status" value="1"/>
</dbReference>
<evidence type="ECO:0000256" key="1">
    <source>
        <dbReference type="SAM" id="MobiDB-lite"/>
    </source>
</evidence>
<dbReference type="InterPro" id="IPR036179">
    <property type="entry name" value="Ig-like_dom_sf"/>
</dbReference>
<name>A0A8C0U879_CYACU</name>
<reference evidence="3" key="2">
    <citation type="submission" date="2025-09" db="UniProtKB">
        <authorList>
            <consortium name="Ensembl"/>
        </authorList>
    </citation>
    <scope>IDENTIFICATION</scope>
</reference>
<accession>A0A8C0U879</accession>
<dbReference type="Proteomes" id="UP000694410">
    <property type="component" value="Unplaced"/>
</dbReference>
<dbReference type="InterPro" id="IPR003597">
    <property type="entry name" value="Ig_C1-set"/>
</dbReference>
<dbReference type="InterPro" id="IPR050160">
    <property type="entry name" value="MHC/Immunoglobulin"/>
</dbReference>
<dbReference type="AlphaFoldDB" id="A0A8C0U879"/>